<protein>
    <submittedName>
        <fullName evidence="1">Uncharacterized protein</fullName>
    </submittedName>
</protein>
<name>A0A0C9MBJ1_9FUNG</name>
<accession>A0A0C9MBJ1</accession>
<dbReference type="EMBL" id="DF836473">
    <property type="protein sequence ID" value="GAN07971.1"/>
    <property type="molecule type" value="Genomic_DNA"/>
</dbReference>
<proteinExistence type="predicted"/>
<evidence type="ECO:0000313" key="2">
    <source>
        <dbReference type="Proteomes" id="UP000053815"/>
    </source>
</evidence>
<sequence>MYSLILVAQHLTLINKKTKSKFTGYHVEHMRKTLACQEPMEQQLNYLPANRPKNFKNSLFVEYHIAVKDCRQA</sequence>
<keyword evidence="2" id="KW-1185">Reference proteome</keyword>
<dbReference type="AlphaFoldDB" id="A0A0C9MBJ1"/>
<gene>
    <name evidence="1" type="ORF">MAM1_0184d07476</name>
</gene>
<evidence type="ECO:0000313" key="1">
    <source>
        <dbReference type="EMBL" id="GAN07971.1"/>
    </source>
</evidence>
<dbReference type="Proteomes" id="UP000053815">
    <property type="component" value="Unassembled WGS sequence"/>
</dbReference>
<reference evidence="1" key="1">
    <citation type="submission" date="2014-09" db="EMBL/GenBank/DDBJ databases">
        <title>Draft genome sequence of an oleaginous Mucoromycotina fungus Mucor ambiguus NBRC6742.</title>
        <authorList>
            <person name="Takeda I."/>
            <person name="Yamane N."/>
            <person name="Morita T."/>
            <person name="Tamano K."/>
            <person name="Machida M."/>
            <person name="Baker S."/>
            <person name="Koike H."/>
        </authorList>
    </citation>
    <scope>NUCLEOTIDE SEQUENCE</scope>
    <source>
        <strain evidence="1">NBRC 6742</strain>
    </source>
</reference>
<organism evidence="1">
    <name type="scientific">Mucor ambiguus</name>
    <dbReference type="NCBI Taxonomy" id="91626"/>
    <lineage>
        <taxon>Eukaryota</taxon>
        <taxon>Fungi</taxon>
        <taxon>Fungi incertae sedis</taxon>
        <taxon>Mucoromycota</taxon>
        <taxon>Mucoromycotina</taxon>
        <taxon>Mucoromycetes</taxon>
        <taxon>Mucorales</taxon>
        <taxon>Mucorineae</taxon>
        <taxon>Mucoraceae</taxon>
        <taxon>Mucor</taxon>
    </lineage>
</organism>
<dbReference type="STRING" id="91626.A0A0C9MBJ1"/>